<reference evidence="2" key="1">
    <citation type="submission" date="2022-08" db="EMBL/GenBank/DDBJ databases">
        <title>Polycladomyces zharkentsis sp. nov., a novel thermophilic CMC and starch-degrading bacterium isolated from a geothermal spring in Kazakhstan.</title>
        <authorList>
            <person name="Mashzhan A."/>
            <person name="Kistaubaeva A."/>
            <person name="Javier-Lopez R."/>
            <person name="Birkeland N.-K."/>
        </authorList>
    </citation>
    <scope>NUCLEOTIDE SEQUENCE</scope>
    <source>
        <strain evidence="2">KSR 13</strain>
    </source>
</reference>
<proteinExistence type="predicted"/>
<keyword evidence="3" id="KW-1185">Reference proteome</keyword>
<dbReference type="Gene3D" id="3.60.15.10">
    <property type="entry name" value="Ribonuclease Z/Hydroxyacylglutathione hydrolase-like"/>
    <property type="match status" value="1"/>
</dbReference>
<dbReference type="SMART" id="SM00849">
    <property type="entry name" value="Lactamase_B"/>
    <property type="match status" value="1"/>
</dbReference>
<dbReference type="PANTHER" id="PTHR30619">
    <property type="entry name" value="DNA INTERNALIZATION/COMPETENCE PROTEIN COMEC/REC2"/>
    <property type="match status" value="1"/>
</dbReference>
<sequence length="312" mass="35339">MYAWTGNALHPHRHRWCSAVLLTGLICYSYHPFHGETEARIIFLDVGQGDCAVIETPRGQVIVVDGGGMVSFPQKSWQRRQHPYDVGEKTLVPYLRYRGIRHIDYLIMTHGDTDHIGGLQKVVEQFPVRLVLRNPHPPRTATERKLMRTLIEHGARITAPSPGTAWTLEPGVTWQFLHPDPAHLSTDGRTNSDSIVFLLQIQHFRLLMTGDIEQEAEADIVGKWRFPPVDVLKVAHHGSRTSTGESWLAHVRPGFAVISVGRHNRFGHPAPEVIRRLQSHRIHVWRTDRDGAVTIRIRPAGWTAETTLSVAR</sequence>
<protein>
    <submittedName>
        <fullName evidence="2">MBL fold metallo-hydrolase</fullName>
    </submittedName>
</protein>
<feature type="domain" description="Metallo-beta-lactamase" evidence="1">
    <location>
        <begin position="48"/>
        <end position="262"/>
    </location>
</feature>
<evidence type="ECO:0000313" key="2">
    <source>
        <dbReference type="EMBL" id="MDN4594765.1"/>
    </source>
</evidence>
<comment type="caution">
    <text evidence="2">The sequence shown here is derived from an EMBL/GenBank/DDBJ whole genome shotgun (WGS) entry which is preliminary data.</text>
</comment>
<dbReference type="InterPro" id="IPR036866">
    <property type="entry name" value="RibonucZ/Hydroxyglut_hydro"/>
</dbReference>
<dbReference type="EMBL" id="JANRHH010000047">
    <property type="protein sequence ID" value="MDN4594765.1"/>
    <property type="molecule type" value="Genomic_DNA"/>
</dbReference>
<accession>A0ABT8IPP8</accession>
<dbReference type="CDD" id="cd07731">
    <property type="entry name" value="ComA-like_MBL-fold"/>
    <property type="match status" value="1"/>
</dbReference>
<dbReference type="RefSeq" id="WP_301239596.1">
    <property type="nucleotide sequence ID" value="NZ_JANRHH010000047.1"/>
</dbReference>
<evidence type="ECO:0000259" key="1">
    <source>
        <dbReference type="SMART" id="SM00849"/>
    </source>
</evidence>
<name>A0ABT8IPP8_9BACL</name>
<gene>
    <name evidence="2" type="ORF">NWF35_12885</name>
</gene>
<dbReference type="InterPro" id="IPR035681">
    <property type="entry name" value="ComA-like_MBL"/>
</dbReference>
<dbReference type="PANTHER" id="PTHR30619:SF1">
    <property type="entry name" value="RECOMBINATION PROTEIN 2"/>
    <property type="match status" value="1"/>
</dbReference>
<dbReference type="Pfam" id="PF00753">
    <property type="entry name" value="Lactamase_B"/>
    <property type="match status" value="1"/>
</dbReference>
<organism evidence="2 3">
    <name type="scientific">Polycladomyces subterraneus</name>
    <dbReference type="NCBI Taxonomy" id="1016997"/>
    <lineage>
        <taxon>Bacteria</taxon>
        <taxon>Bacillati</taxon>
        <taxon>Bacillota</taxon>
        <taxon>Bacilli</taxon>
        <taxon>Bacillales</taxon>
        <taxon>Thermoactinomycetaceae</taxon>
        <taxon>Polycladomyces</taxon>
    </lineage>
</organism>
<evidence type="ECO:0000313" key="3">
    <source>
        <dbReference type="Proteomes" id="UP001174196"/>
    </source>
</evidence>
<dbReference type="InterPro" id="IPR001279">
    <property type="entry name" value="Metallo-B-lactamas"/>
</dbReference>
<dbReference type="InterPro" id="IPR052159">
    <property type="entry name" value="Competence_DNA_uptake"/>
</dbReference>
<dbReference type="Proteomes" id="UP001174196">
    <property type="component" value="Unassembled WGS sequence"/>
</dbReference>
<dbReference type="SUPFAM" id="SSF56281">
    <property type="entry name" value="Metallo-hydrolase/oxidoreductase"/>
    <property type="match status" value="1"/>
</dbReference>